<reference evidence="9" key="1">
    <citation type="journal article" date="2021" name="Open Biol.">
        <title>Shared evolutionary footprints suggest mitochondrial oxidative damage underlies multiple complex I losses in fungi.</title>
        <authorList>
            <person name="Schikora-Tamarit M.A."/>
            <person name="Marcet-Houben M."/>
            <person name="Nosek J."/>
            <person name="Gabaldon T."/>
        </authorList>
    </citation>
    <scope>NUCLEOTIDE SEQUENCE</scope>
    <source>
        <strain evidence="9">CBS2887</strain>
    </source>
</reference>
<dbReference type="PANTHER" id="PTHR13255">
    <property type="entry name" value="ATAXIN-10"/>
    <property type="match status" value="1"/>
</dbReference>
<dbReference type="InterPro" id="IPR019156">
    <property type="entry name" value="Ataxin-10_domain"/>
</dbReference>
<dbReference type="Proteomes" id="UP000774326">
    <property type="component" value="Unassembled WGS sequence"/>
</dbReference>
<evidence type="ECO:0000256" key="3">
    <source>
        <dbReference type="ARBA" id="ARBA00023306"/>
    </source>
</evidence>
<evidence type="ECO:0000256" key="1">
    <source>
        <dbReference type="ARBA" id="ARBA00008384"/>
    </source>
</evidence>
<feature type="domain" description="Ataxin-10" evidence="8">
    <location>
        <begin position="376"/>
        <end position="473"/>
    </location>
</feature>
<proteinExistence type="inferred from homology"/>
<keyword evidence="2" id="KW-0132">Cell division</keyword>
<feature type="region of interest" description="Disordered" evidence="7">
    <location>
        <begin position="489"/>
        <end position="508"/>
    </location>
</feature>
<keyword evidence="3" id="KW-0131">Cell cycle</keyword>
<organism evidence="9 10">
    <name type="scientific">Wickerhamomyces pijperi</name>
    <name type="common">Yeast</name>
    <name type="synonym">Pichia pijperi</name>
    <dbReference type="NCBI Taxonomy" id="599730"/>
    <lineage>
        <taxon>Eukaryota</taxon>
        <taxon>Fungi</taxon>
        <taxon>Dikarya</taxon>
        <taxon>Ascomycota</taxon>
        <taxon>Saccharomycotina</taxon>
        <taxon>Saccharomycetes</taxon>
        <taxon>Phaffomycetales</taxon>
        <taxon>Wickerhamomycetaceae</taxon>
        <taxon>Wickerhamomyces</taxon>
    </lineage>
</organism>
<gene>
    <name evidence="9" type="ORF">WICPIJ_007771</name>
</gene>
<dbReference type="OrthoDB" id="379794at2759"/>
<evidence type="ECO:0000256" key="7">
    <source>
        <dbReference type="SAM" id="MobiDB-lite"/>
    </source>
</evidence>
<comment type="similarity">
    <text evidence="1">Belongs to the ataxin-10 family.</text>
</comment>
<keyword evidence="10" id="KW-1185">Reference proteome</keyword>
<dbReference type="InterPro" id="IPR016024">
    <property type="entry name" value="ARM-type_fold"/>
</dbReference>
<evidence type="ECO:0000259" key="8">
    <source>
        <dbReference type="Pfam" id="PF09759"/>
    </source>
</evidence>
<comment type="caution">
    <text evidence="9">The sequence shown here is derived from an EMBL/GenBank/DDBJ whole genome shotgun (WGS) entry which is preliminary data.</text>
</comment>
<dbReference type="PANTHER" id="PTHR13255:SF0">
    <property type="entry name" value="ATAXIN-10"/>
    <property type="match status" value="1"/>
</dbReference>
<dbReference type="Pfam" id="PF09759">
    <property type="entry name" value="Atx10homo_assoc"/>
    <property type="match status" value="1"/>
</dbReference>
<evidence type="ECO:0000256" key="5">
    <source>
        <dbReference type="ARBA" id="ARBA00044801"/>
    </source>
</evidence>
<evidence type="ECO:0000256" key="2">
    <source>
        <dbReference type="ARBA" id="ARBA00022618"/>
    </source>
</evidence>
<sequence>MDESISLFQSIRHDLETRQDLSLQLQQLAGLIGTTRSNEGFLQSLSNSTEIWKFLRDIIQYSTSIDAHIGELQARVIRGLIVLSRNLITNNQAHLEDFNFLLLRYLQKLAIEEQISTAVKLNTLHSSLEYFANFTHIKLKFETGLIANLNDTVSSFEITQDPECVVLLFTVFYNLIKDDEVTSEALSQAKGKFILELLLQSFESIDFKSSSENNEELSSSDLLMVKISKKLITHESFLKFITVHNEPSLTSRYLKIAQVVITSFSKWDVFDLTVILSWTFEHLQTLSNQLQAHFKVQDLDKLSDESTILYSQLSTVLDIYTHLTIFEHTKKFIDSYHGIDLMISILSTLHTNIKPLKLKDSERSNYEIPDSHFPGCKSLLIEVLSQLTHGNHSVQEQIREKHGLEVILSCTNIDDNEPFIKERSIVCLRFLLLGNEGNQKFVAALEARQVLDKEVVDQVGYDVEIKDGKVELKKKDEFKDMERRVLQKDEWEASQNKKPKLEDVSEDH</sequence>
<evidence type="ECO:0000256" key="6">
    <source>
        <dbReference type="ARBA" id="ARBA00044805"/>
    </source>
</evidence>
<feature type="compositionally biased region" description="Basic and acidic residues" evidence="7">
    <location>
        <begin position="499"/>
        <end position="508"/>
    </location>
</feature>
<dbReference type="SUPFAM" id="SSF48371">
    <property type="entry name" value="ARM repeat"/>
    <property type="match status" value="1"/>
</dbReference>
<evidence type="ECO:0000256" key="4">
    <source>
        <dbReference type="ARBA" id="ARBA00044746"/>
    </source>
</evidence>
<evidence type="ECO:0000313" key="9">
    <source>
        <dbReference type="EMBL" id="KAH3681266.1"/>
    </source>
</evidence>
<reference evidence="9" key="2">
    <citation type="submission" date="2021-01" db="EMBL/GenBank/DDBJ databases">
        <authorList>
            <person name="Schikora-Tamarit M.A."/>
        </authorList>
    </citation>
    <scope>NUCLEOTIDE SEQUENCE</scope>
    <source>
        <strain evidence="9">CBS2887</strain>
    </source>
</reference>
<protein>
    <recommendedName>
        <fullName evidence="5">Ataxin-10 homolog</fullName>
    </recommendedName>
    <alternativeName>
        <fullName evidence="6">Copper transport protein 86</fullName>
    </alternativeName>
</protein>
<comment type="function">
    <text evidence="4">May play a role in the regulation of cytokinesis.</text>
</comment>
<name>A0A9P8PZL8_WICPI</name>
<dbReference type="GO" id="GO:0051301">
    <property type="term" value="P:cell division"/>
    <property type="evidence" value="ECO:0007669"/>
    <property type="project" value="UniProtKB-KW"/>
</dbReference>
<dbReference type="GO" id="GO:0005829">
    <property type="term" value="C:cytosol"/>
    <property type="evidence" value="ECO:0007669"/>
    <property type="project" value="TreeGrafter"/>
</dbReference>
<accession>A0A9P8PZL8</accession>
<dbReference type="EMBL" id="JAEUBG010004506">
    <property type="protein sequence ID" value="KAH3681266.1"/>
    <property type="molecule type" value="Genomic_DNA"/>
</dbReference>
<evidence type="ECO:0000313" key="10">
    <source>
        <dbReference type="Proteomes" id="UP000774326"/>
    </source>
</evidence>
<dbReference type="AlphaFoldDB" id="A0A9P8PZL8"/>
<dbReference type="InterPro" id="IPR051374">
    <property type="entry name" value="Ataxin-10/CTR86_families"/>
</dbReference>